<dbReference type="Proteomes" id="UP000037122">
    <property type="component" value="Unassembled WGS sequence"/>
</dbReference>
<evidence type="ECO:0000313" key="2">
    <source>
        <dbReference type="EMBL" id="KND98732.1"/>
    </source>
</evidence>
<accession>A0A0L0NWZ9</accession>
<feature type="region of interest" description="Disordered" evidence="1">
    <location>
        <begin position="1"/>
        <end position="28"/>
    </location>
</feature>
<dbReference type="EMBL" id="LGST01000031">
    <property type="protein sequence ID" value="KND98732.1"/>
    <property type="molecule type" value="Genomic_DNA"/>
</dbReference>
<feature type="region of interest" description="Disordered" evidence="1">
    <location>
        <begin position="99"/>
        <end position="122"/>
    </location>
</feature>
<gene>
    <name evidence="2" type="ORF">QG37_04638</name>
</gene>
<dbReference type="VEuPathDB" id="FungiDB:QG37_04638"/>
<name>A0A0L0NWZ9_CANAR</name>
<protein>
    <submittedName>
        <fullName evidence="2">Uncharacterized protein</fullName>
    </submittedName>
</protein>
<proteinExistence type="predicted"/>
<sequence length="122" mass="13911">MPLSSALSQAPLPPGYEPAGRSHPSPAKRTIVWVMRAGGFNRARSQATQQPSERWVQWQVSKVLLGQELVALEEFFKSWLLAPTYCEGKKRKLYESLRRQRQAGAGRDTAQNRRSWRHSFAC</sequence>
<reference evidence="3" key="1">
    <citation type="journal article" date="2015" name="BMC Genomics">
        <title>Draft genome of a commonly misdiagnosed multidrug resistant pathogen Candida auris.</title>
        <authorList>
            <person name="Chatterjee S."/>
            <person name="Alampalli S.V."/>
            <person name="Nageshan R.K."/>
            <person name="Chettiar S.T."/>
            <person name="Joshi S."/>
            <person name="Tatu U.S."/>
        </authorList>
    </citation>
    <scope>NUCLEOTIDE SEQUENCE [LARGE SCALE GENOMIC DNA]</scope>
    <source>
        <strain evidence="3">6684</strain>
    </source>
</reference>
<dbReference type="AlphaFoldDB" id="A0A0L0NWZ9"/>
<comment type="caution">
    <text evidence="2">The sequence shown here is derived from an EMBL/GenBank/DDBJ whole genome shotgun (WGS) entry which is preliminary data.</text>
</comment>
<organism evidence="2 3">
    <name type="scientific">Candidozyma auris</name>
    <name type="common">Yeast</name>
    <name type="synonym">Candida auris</name>
    <dbReference type="NCBI Taxonomy" id="498019"/>
    <lineage>
        <taxon>Eukaryota</taxon>
        <taxon>Fungi</taxon>
        <taxon>Dikarya</taxon>
        <taxon>Ascomycota</taxon>
        <taxon>Saccharomycotina</taxon>
        <taxon>Pichiomycetes</taxon>
        <taxon>Metschnikowiaceae</taxon>
        <taxon>Candidozyma</taxon>
    </lineage>
</organism>
<evidence type="ECO:0000313" key="3">
    <source>
        <dbReference type="Proteomes" id="UP000037122"/>
    </source>
</evidence>
<evidence type="ECO:0000256" key="1">
    <source>
        <dbReference type="SAM" id="MobiDB-lite"/>
    </source>
</evidence>